<keyword evidence="7" id="KW-0540">Nuclease</keyword>
<comment type="function">
    <text evidence="3">Endonuclease that specifically degrades the RNA of RNA-DNA hybrids.</text>
</comment>
<evidence type="ECO:0000256" key="10">
    <source>
        <dbReference type="ARBA" id="ARBA00022801"/>
    </source>
</evidence>
<comment type="cofactor">
    <cofactor evidence="2">
        <name>Mg(2+)</name>
        <dbReference type="ChEBI" id="CHEBI:18420"/>
    </cofactor>
</comment>
<dbReference type="SUPFAM" id="SSF53098">
    <property type="entry name" value="Ribonuclease H-like"/>
    <property type="match status" value="2"/>
</dbReference>
<evidence type="ECO:0000256" key="2">
    <source>
        <dbReference type="ARBA" id="ARBA00001946"/>
    </source>
</evidence>
<dbReference type="Pfam" id="PF00075">
    <property type="entry name" value="RNase_H"/>
    <property type="match status" value="2"/>
</dbReference>
<dbReference type="EC" id="3.1.26.4" evidence="5"/>
<comment type="similarity">
    <text evidence="4">Belongs to the RNase H family.</text>
</comment>
<evidence type="ECO:0000256" key="7">
    <source>
        <dbReference type="ARBA" id="ARBA00022722"/>
    </source>
</evidence>
<dbReference type="GO" id="GO:0004523">
    <property type="term" value="F:RNA-DNA hybrid ribonuclease activity"/>
    <property type="evidence" value="ECO:0007669"/>
    <property type="project" value="UniProtKB-EC"/>
</dbReference>
<accession>A0AAV6VU04</accession>
<evidence type="ECO:0000256" key="3">
    <source>
        <dbReference type="ARBA" id="ARBA00004065"/>
    </source>
</evidence>
<dbReference type="InterPro" id="IPR012337">
    <property type="entry name" value="RNaseH-like_sf"/>
</dbReference>
<dbReference type="PANTHER" id="PTHR10642:SF26">
    <property type="entry name" value="RIBONUCLEASE H1"/>
    <property type="match status" value="1"/>
</dbReference>
<gene>
    <name evidence="13" type="ORF">JTE90_000510</name>
</gene>
<dbReference type="PANTHER" id="PTHR10642">
    <property type="entry name" value="RIBONUCLEASE H1"/>
    <property type="match status" value="1"/>
</dbReference>
<dbReference type="InterPro" id="IPR009027">
    <property type="entry name" value="Ribosomal_bL9/RNase_H1_N"/>
</dbReference>
<evidence type="ECO:0000256" key="11">
    <source>
        <dbReference type="ARBA" id="ARBA00022842"/>
    </source>
</evidence>
<name>A0AAV6VU04_9ARAC</name>
<organism evidence="13 14">
    <name type="scientific">Oedothorax gibbosus</name>
    <dbReference type="NCBI Taxonomy" id="931172"/>
    <lineage>
        <taxon>Eukaryota</taxon>
        <taxon>Metazoa</taxon>
        <taxon>Ecdysozoa</taxon>
        <taxon>Arthropoda</taxon>
        <taxon>Chelicerata</taxon>
        <taxon>Arachnida</taxon>
        <taxon>Araneae</taxon>
        <taxon>Araneomorphae</taxon>
        <taxon>Entelegynae</taxon>
        <taxon>Araneoidea</taxon>
        <taxon>Linyphiidae</taxon>
        <taxon>Erigoninae</taxon>
        <taxon>Oedothorax</taxon>
    </lineage>
</organism>
<keyword evidence="9" id="KW-0255">Endonuclease</keyword>
<dbReference type="Pfam" id="PF01693">
    <property type="entry name" value="Cauli_VI"/>
    <property type="match status" value="3"/>
</dbReference>
<keyword evidence="14" id="KW-1185">Reference proteome</keyword>
<dbReference type="PROSITE" id="PS50879">
    <property type="entry name" value="RNASE_H_1"/>
    <property type="match status" value="2"/>
</dbReference>
<dbReference type="EMBL" id="JAFNEN010000015">
    <property type="protein sequence ID" value="KAG8200427.1"/>
    <property type="molecule type" value="Genomic_DNA"/>
</dbReference>
<dbReference type="FunFam" id="3.40.970.10:FF:000001">
    <property type="entry name" value="Ribonuclease H1"/>
    <property type="match status" value="1"/>
</dbReference>
<dbReference type="InterPro" id="IPR037056">
    <property type="entry name" value="RNase_H1_N_sf"/>
</dbReference>
<dbReference type="GO" id="GO:0003676">
    <property type="term" value="F:nucleic acid binding"/>
    <property type="evidence" value="ECO:0007669"/>
    <property type="project" value="InterPro"/>
</dbReference>
<evidence type="ECO:0000256" key="5">
    <source>
        <dbReference type="ARBA" id="ARBA00012180"/>
    </source>
</evidence>
<protein>
    <recommendedName>
        <fullName evidence="6">Ribonuclease H</fullName>
        <ecNumber evidence="5">3.1.26.4</ecNumber>
    </recommendedName>
</protein>
<dbReference type="InterPro" id="IPR011320">
    <property type="entry name" value="RNase_H1_N"/>
</dbReference>
<dbReference type="FunFam" id="3.40.970.10:FF:000002">
    <property type="entry name" value="Ribonuclease H"/>
    <property type="match status" value="2"/>
</dbReference>
<dbReference type="AlphaFoldDB" id="A0AAV6VU04"/>
<dbReference type="SUPFAM" id="SSF55658">
    <property type="entry name" value="L9 N-domain-like"/>
    <property type="match status" value="3"/>
</dbReference>
<keyword evidence="10" id="KW-0378">Hydrolase</keyword>
<sequence>MGKTGFYAVKCGRVPGVYKTWPECEAQVKGFPKAKYKKFPDKASAREFVGFNSSEQGLSINQTSSSNISSIPSTSKFNFSAQQSNFREQPSTSFQTHSQTEALISNKLETQASMSDEPDGSTSFEEHLMDEFFKNFVNESSKKREVYYAVHRGTTPGIYRTWTECEAQIKNTKNASYRKFDNEKAALEYVQTGGIVKATKREIQEIKYNNRVVKKQKTSHNDKPQYVLQNGNEPVVVFTDGASAQNGRKNAQAGIGVYWGPSHPLNASKRLTGRQTNNRAEIQAAVYALNQARQIGARKVKLYTDSQFLIHGITDWIHKWKKNGWKLVTGEPVVNKEDFLELEAVSQGIEVDWTYVKAHAKNRGNDEADRLAVDGSRLVLEPANCSEFPNPLLNAKIEPFILTSASSSAEEIRPLIIPEESVERKVFYAVCRGNKPGVYKTWTECEKQIKGFVKPWFKKFSVEDDAIQFVETGKVVKKVNVPDHGPDEFVTVFTDGASSCNGTEDAKAGIGVYWGPGNELNTSARLPGRQTNNRAEIHAAVHALQQARQLGIKNVRLYTDSQFVIKGITEWIDKWKQKNWMSSNGKPVINKEDFMVLDRARQGLNVDWCYVKGHDNNPGNVEADKLAIKALVRACIPRKNPKEWVKGKCEDNTEKQGDIETCYQCVDDFVLPQNATRDDVQAMRKACLPQPSMKFRAKRKCVKRLRNKHEIEACNACIQSYKLSDKPSCEEVSEMKRQCITGRTGRDLWTDPILQDDDEDESS</sequence>
<keyword evidence="8" id="KW-0479">Metal-binding</keyword>
<evidence type="ECO:0000256" key="4">
    <source>
        <dbReference type="ARBA" id="ARBA00005300"/>
    </source>
</evidence>
<reference evidence="13 14" key="1">
    <citation type="journal article" date="2022" name="Nat. Ecol. Evol.">
        <title>A masculinizing supergene underlies an exaggerated male reproductive morph in a spider.</title>
        <authorList>
            <person name="Hendrickx F."/>
            <person name="De Corte Z."/>
            <person name="Sonet G."/>
            <person name="Van Belleghem S.M."/>
            <person name="Kostlbacher S."/>
            <person name="Vangestel C."/>
        </authorList>
    </citation>
    <scope>NUCLEOTIDE SEQUENCE [LARGE SCALE GENOMIC DNA]</scope>
    <source>
        <strain evidence="13">W744_W776</strain>
    </source>
</reference>
<proteinExistence type="inferred from homology"/>
<dbReference type="Proteomes" id="UP000827092">
    <property type="component" value="Unassembled WGS sequence"/>
</dbReference>
<evidence type="ECO:0000313" key="14">
    <source>
        <dbReference type="Proteomes" id="UP000827092"/>
    </source>
</evidence>
<dbReference type="InterPro" id="IPR050092">
    <property type="entry name" value="RNase_H"/>
</dbReference>
<feature type="domain" description="RNase H type-1" evidence="12">
    <location>
        <begin position="231"/>
        <end position="377"/>
    </location>
</feature>
<dbReference type="GO" id="GO:0043137">
    <property type="term" value="P:DNA replication, removal of RNA primer"/>
    <property type="evidence" value="ECO:0007669"/>
    <property type="project" value="TreeGrafter"/>
</dbReference>
<evidence type="ECO:0000313" key="13">
    <source>
        <dbReference type="EMBL" id="KAG8200427.1"/>
    </source>
</evidence>
<keyword evidence="11" id="KW-0460">Magnesium</keyword>
<evidence type="ECO:0000256" key="6">
    <source>
        <dbReference type="ARBA" id="ARBA00017721"/>
    </source>
</evidence>
<dbReference type="Gene3D" id="3.30.420.10">
    <property type="entry name" value="Ribonuclease H-like superfamily/Ribonuclease H"/>
    <property type="match status" value="2"/>
</dbReference>
<evidence type="ECO:0000259" key="12">
    <source>
        <dbReference type="PROSITE" id="PS50879"/>
    </source>
</evidence>
<dbReference type="InterPro" id="IPR002156">
    <property type="entry name" value="RNaseH_domain"/>
</dbReference>
<comment type="caution">
    <text evidence="13">The sequence shown here is derived from an EMBL/GenBank/DDBJ whole genome shotgun (WGS) entry which is preliminary data.</text>
</comment>
<comment type="catalytic activity">
    <reaction evidence="1">
        <text>Endonucleolytic cleavage to 5'-phosphomonoester.</text>
        <dbReference type="EC" id="3.1.26.4"/>
    </reaction>
</comment>
<dbReference type="FunFam" id="3.30.420.10:FF:000115">
    <property type="entry name" value="Ribonuclease H"/>
    <property type="match status" value="2"/>
</dbReference>
<evidence type="ECO:0000256" key="8">
    <source>
        <dbReference type="ARBA" id="ARBA00022723"/>
    </source>
</evidence>
<dbReference type="GO" id="GO:0046872">
    <property type="term" value="F:metal ion binding"/>
    <property type="evidence" value="ECO:0007669"/>
    <property type="project" value="UniProtKB-KW"/>
</dbReference>
<dbReference type="CDD" id="cd09280">
    <property type="entry name" value="RNase_HI_eukaryote_like"/>
    <property type="match status" value="2"/>
</dbReference>
<dbReference type="Gene3D" id="3.40.970.10">
    <property type="entry name" value="Ribonuclease H1, N-terminal domain"/>
    <property type="match status" value="3"/>
</dbReference>
<evidence type="ECO:0000256" key="9">
    <source>
        <dbReference type="ARBA" id="ARBA00022759"/>
    </source>
</evidence>
<evidence type="ECO:0000256" key="1">
    <source>
        <dbReference type="ARBA" id="ARBA00000077"/>
    </source>
</evidence>
<dbReference type="InterPro" id="IPR036397">
    <property type="entry name" value="RNaseH_sf"/>
</dbReference>
<feature type="domain" description="RNase H type-1" evidence="12">
    <location>
        <begin position="486"/>
        <end position="632"/>
    </location>
</feature>